<feature type="transmembrane region" description="Helical" evidence="15">
    <location>
        <begin position="12"/>
        <end position="30"/>
    </location>
</feature>
<evidence type="ECO:0000256" key="4">
    <source>
        <dbReference type="ARBA" id="ARBA00022547"/>
    </source>
</evidence>
<dbReference type="InterPro" id="IPR005864">
    <property type="entry name" value="ATP_synth_F0_bsu_bac"/>
</dbReference>
<dbReference type="AlphaFoldDB" id="A0A921EAH2"/>
<evidence type="ECO:0000256" key="9">
    <source>
        <dbReference type="ARBA" id="ARBA00023136"/>
    </source>
</evidence>
<dbReference type="GO" id="GO:0045259">
    <property type="term" value="C:proton-transporting ATP synthase complex"/>
    <property type="evidence" value="ECO:0007669"/>
    <property type="project" value="UniProtKB-KW"/>
</dbReference>
<comment type="subunit">
    <text evidence="15">F-type ATPases have 2 components, F(1) - the catalytic core - and F(0) - the membrane proton channel. F(1) has five subunits: alpha(3), beta(3), gamma(1), delta(1), epsilon(1). F(0) has three main subunits: a(1), b(2) and c(10-14). The alpha and beta chains form an alternating ring which encloses part of the gamma chain. F(1) is attached to F(0) by a central stalk formed by the gamma and epsilon chains, while a peripheral stalk is formed by the delta and b chains.</text>
</comment>
<keyword evidence="10 15" id="KW-0066">ATP synthesis</keyword>
<dbReference type="HAMAP" id="MF_01398">
    <property type="entry name" value="ATP_synth_b_bprime"/>
    <property type="match status" value="1"/>
</dbReference>
<dbReference type="PANTHER" id="PTHR33445">
    <property type="entry name" value="ATP SYNTHASE SUBUNIT B', CHLOROPLASTIC"/>
    <property type="match status" value="1"/>
</dbReference>
<keyword evidence="7 15" id="KW-1133">Transmembrane helix</keyword>
<comment type="similarity">
    <text evidence="1 15 16">Belongs to the ATPase B chain family.</text>
</comment>
<dbReference type="InterPro" id="IPR028987">
    <property type="entry name" value="ATP_synth_B-like_membr_sf"/>
</dbReference>
<dbReference type="GO" id="GO:0046933">
    <property type="term" value="F:proton-transporting ATP synthase activity, rotational mechanism"/>
    <property type="evidence" value="ECO:0007669"/>
    <property type="project" value="UniProtKB-UniRule"/>
</dbReference>
<keyword evidence="4 15" id="KW-0138">CF(0)</keyword>
<evidence type="ECO:0000256" key="8">
    <source>
        <dbReference type="ARBA" id="ARBA00023065"/>
    </source>
</evidence>
<organism evidence="18 19">
    <name type="scientific">Candidatus Amulumruptor caecigallinarius</name>
    <dbReference type="NCBI Taxonomy" id="2109911"/>
    <lineage>
        <taxon>Bacteria</taxon>
        <taxon>Pseudomonadati</taxon>
        <taxon>Bacteroidota</taxon>
        <taxon>Bacteroidia</taxon>
        <taxon>Bacteroidales</taxon>
        <taxon>Muribaculaceae</taxon>
        <taxon>Candidatus Amulumruptor</taxon>
    </lineage>
</organism>
<sequence>MELFTPDLGLIIWMFVAFAILFFILWKWGWPVIISSVEQRADLIDKGVEYAQSAKEQLDNAREAADKQLAEARRQQADMLREAEKMKTQIIDEARIEAQKEAKKVMDAAKLSMEQERKEAERQLRNDVGLFALDIATKVVKSQMTDKKAQKQLVDSILTDIETKN</sequence>
<keyword evidence="3 15" id="KW-1003">Cell membrane</keyword>
<gene>
    <name evidence="15 18" type="primary">atpF</name>
    <name evidence="18" type="ORF">K8V47_09040</name>
</gene>
<protein>
    <recommendedName>
        <fullName evidence="15">ATP synthase subunit b</fullName>
    </recommendedName>
    <alternativeName>
        <fullName evidence="15">ATP synthase F(0) sector subunit b</fullName>
    </alternativeName>
    <alternativeName>
        <fullName evidence="15">ATPase subunit I</fullName>
    </alternativeName>
    <alternativeName>
        <fullName evidence="15">F-type ATPase subunit b</fullName>
        <shortName evidence="15">F-ATPase subunit b</shortName>
    </alternativeName>
</protein>
<dbReference type="CDD" id="cd06503">
    <property type="entry name" value="ATP-synt_Fo_b"/>
    <property type="match status" value="1"/>
</dbReference>
<evidence type="ECO:0000256" key="3">
    <source>
        <dbReference type="ARBA" id="ARBA00022475"/>
    </source>
</evidence>
<evidence type="ECO:0000313" key="19">
    <source>
        <dbReference type="Proteomes" id="UP000711407"/>
    </source>
</evidence>
<evidence type="ECO:0000256" key="6">
    <source>
        <dbReference type="ARBA" id="ARBA00022781"/>
    </source>
</evidence>
<keyword evidence="6 15" id="KW-0375">Hydrogen ion transport</keyword>
<comment type="function">
    <text evidence="12">Component of the F(0) channel, it forms part of the peripheral stalk, linking F(1) to F(0). The b'-subunit is a diverged and duplicated form of b found in plants and photosynthetic bacteria.</text>
</comment>
<accession>A0A921EAH2</accession>
<keyword evidence="17" id="KW-0175">Coiled coil</keyword>
<evidence type="ECO:0000256" key="11">
    <source>
        <dbReference type="ARBA" id="ARBA00025198"/>
    </source>
</evidence>
<comment type="function">
    <text evidence="11 15">F(1)F(0) ATP synthase produces ATP from ADP in the presence of a proton or sodium gradient. F-type ATPases consist of two structural domains, F(1) containing the extramembraneous catalytic core and F(0) containing the membrane proton channel, linked together by a central stalk and a peripheral stalk. During catalysis, ATP synthesis in the catalytic domain of F(1) is coupled via a rotary mechanism of the central stalk subunits to proton translocation.</text>
</comment>
<keyword evidence="9 15" id="KW-0472">Membrane</keyword>
<reference evidence="18" key="2">
    <citation type="submission" date="2021-09" db="EMBL/GenBank/DDBJ databases">
        <authorList>
            <person name="Gilroy R."/>
        </authorList>
    </citation>
    <scope>NUCLEOTIDE SEQUENCE</scope>
    <source>
        <strain evidence="18">4100</strain>
    </source>
</reference>
<keyword evidence="5 15" id="KW-0812">Transmembrane</keyword>
<evidence type="ECO:0000256" key="13">
    <source>
        <dbReference type="ARBA" id="ARBA00026054"/>
    </source>
</evidence>
<dbReference type="GO" id="GO:0012505">
    <property type="term" value="C:endomembrane system"/>
    <property type="evidence" value="ECO:0007669"/>
    <property type="project" value="UniProtKB-SubCell"/>
</dbReference>
<evidence type="ECO:0000256" key="2">
    <source>
        <dbReference type="ARBA" id="ARBA00022448"/>
    </source>
</evidence>
<dbReference type="NCBIfam" id="TIGR01144">
    <property type="entry name" value="ATP_synt_b"/>
    <property type="match status" value="1"/>
</dbReference>
<evidence type="ECO:0000256" key="12">
    <source>
        <dbReference type="ARBA" id="ARBA00025614"/>
    </source>
</evidence>
<dbReference type="GO" id="GO:0046961">
    <property type="term" value="F:proton-transporting ATPase activity, rotational mechanism"/>
    <property type="evidence" value="ECO:0007669"/>
    <property type="project" value="TreeGrafter"/>
</dbReference>
<dbReference type="InterPro" id="IPR050059">
    <property type="entry name" value="ATP_synthase_B_chain"/>
</dbReference>
<dbReference type="SUPFAM" id="SSF81573">
    <property type="entry name" value="F1F0 ATP synthase subunit B, membrane domain"/>
    <property type="match status" value="1"/>
</dbReference>
<evidence type="ECO:0000256" key="16">
    <source>
        <dbReference type="RuleBase" id="RU003848"/>
    </source>
</evidence>
<keyword evidence="2 15" id="KW-0813">Transport</keyword>
<evidence type="ECO:0000256" key="17">
    <source>
        <dbReference type="SAM" id="Coils"/>
    </source>
</evidence>
<dbReference type="Gene3D" id="1.20.5.620">
    <property type="entry name" value="F1F0 ATP synthase subunit B, membrane domain"/>
    <property type="match status" value="1"/>
</dbReference>
<keyword evidence="8 15" id="KW-0406">Ion transport</keyword>
<proteinExistence type="inferred from homology"/>
<name>A0A921EAH2_9BACT</name>
<evidence type="ECO:0000256" key="10">
    <source>
        <dbReference type="ARBA" id="ARBA00023310"/>
    </source>
</evidence>
<dbReference type="EMBL" id="DYXT01000047">
    <property type="protein sequence ID" value="HJE39886.1"/>
    <property type="molecule type" value="Genomic_DNA"/>
</dbReference>
<comment type="subcellular location">
    <subcellularLocation>
        <location evidence="15">Cell membrane</location>
        <topology evidence="15">Single-pass membrane protein</topology>
    </subcellularLocation>
    <subcellularLocation>
        <location evidence="14">Endomembrane system</location>
        <topology evidence="14">Single-pass membrane protein</topology>
    </subcellularLocation>
</comment>
<evidence type="ECO:0000256" key="14">
    <source>
        <dbReference type="ARBA" id="ARBA00037847"/>
    </source>
</evidence>
<evidence type="ECO:0000256" key="7">
    <source>
        <dbReference type="ARBA" id="ARBA00022989"/>
    </source>
</evidence>
<feature type="coiled-coil region" evidence="17">
    <location>
        <begin position="51"/>
        <end position="126"/>
    </location>
</feature>
<comment type="subunit">
    <text evidence="13">F-type ATPases have 2 components, F(1) - the catalytic core - and F(0) - the membrane proton channel. F(1) has five subunits: alpha(3), beta(3), gamma(1), delta(1), epsilon(1). F(0) has four main subunits: a(1), b(2) and c(10-14). The alpha and beta chains form an alternating ring which encloses part of the gamma chain. F(1) is attached to F(0) by a central stalk formed by the gamma and epsilon chains, while a peripheral stalk is formed by the delta and b chains.</text>
</comment>
<dbReference type="GO" id="GO:0005886">
    <property type="term" value="C:plasma membrane"/>
    <property type="evidence" value="ECO:0007669"/>
    <property type="project" value="UniProtKB-SubCell"/>
</dbReference>
<dbReference type="Pfam" id="PF00430">
    <property type="entry name" value="ATP-synt_B"/>
    <property type="match status" value="1"/>
</dbReference>
<dbReference type="Proteomes" id="UP000711407">
    <property type="component" value="Unassembled WGS sequence"/>
</dbReference>
<dbReference type="PANTHER" id="PTHR33445:SF1">
    <property type="entry name" value="ATP SYNTHASE SUBUNIT B"/>
    <property type="match status" value="1"/>
</dbReference>
<comment type="caution">
    <text evidence="18">The sequence shown here is derived from an EMBL/GenBank/DDBJ whole genome shotgun (WGS) entry which is preliminary data.</text>
</comment>
<evidence type="ECO:0000256" key="5">
    <source>
        <dbReference type="ARBA" id="ARBA00022692"/>
    </source>
</evidence>
<evidence type="ECO:0000256" key="1">
    <source>
        <dbReference type="ARBA" id="ARBA00005513"/>
    </source>
</evidence>
<evidence type="ECO:0000256" key="15">
    <source>
        <dbReference type="HAMAP-Rule" id="MF_01398"/>
    </source>
</evidence>
<reference evidence="18" key="1">
    <citation type="journal article" date="2021" name="PeerJ">
        <title>Extensive microbial diversity within the chicken gut microbiome revealed by metagenomics and culture.</title>
        <authorList>
            <person name="Gilroy R."/>
            <person name="Ravi A."/>
            <person name="Getino M."/>
            <person name="Pursley I."/>
            <person name="Horton D.L."/>
            <person name="Alikhan N.F."/>
            <person name="Baker D."/>
            <person name="Gharbi K."/>
            <person name="Hall N."/>
            <person name="Watson M."/>
            <person name="Adriaenssens E.M."/>
            <person name="Foster-Nyarko E."/>
            <person name="Jarju S."/>
            <person name="Secka A."/>
            <person name="Antonio M."/>
            <person name="Oren A."/>
            <person name="Chaudhuri R.R."/>
            <person name="La Ragione R."/>
            <person name="Hildebrand F."/>
            <person name="Pallen M.J."/>
        </authorList>
    </citation>
    <scope>NUCLEOTIDE SEQUENCE</scope>
    <source>
        <strain evidence="18">4100</strain>
    </source>
</reference>
<dbReference type="InterPro" id="IPR002146">
    <property type="entry name" value="ATP_synth_b/b'su_bac/chlpt"/>
</dbReference>
<evidence type="ECO:0000313" key="18">
    <source>
        <dbReference type="EMBL" id="HJE39886.1"/>
    </source>
</evidence>